<dbReference type="InterPro" id="IPR014752">
    <property type="entry name" value="Arrestin-like_C"/>
</dbReference>
<gene>
    <name evidence="1" type="ORF">SISNIDRAFT_469956</name>
</gene>
<dbReference type="AlphaFoldDB" id="A0A164PFU3"/>
<reference evidence="1 2" key="1">
    <citation type="journal article" date="2016" name="Mol. Biol. Evol.">
        <title>Comparative Genomics of Early-Diverging Mushroom-Forming Fungi Provides Insights into the Origins of Lignocellulose Decay Capabilities.</title>
        <authorList>
            <person name="Nagy L.G."/>
            <person name="Riley R."/>
            <person name="Tritt A."/>
            <person name="Adam C."/>
            <person name="Daum C."/>
            <person name="Floudas D."/>
            <person name="Sun H."/>
            <person name="Yadav J.S."/>
            <person name="Pangilinan J."/>
            <person name="Larsson K.H."/>
            <person name="Matsuura K."/>
            <person name="Barry K."/>
            <person name="Labutti K."/>
            <person name="Kuo R."/>
            <person name="Ohm R.A."/>
            <person name="Bhattacharya S.S."/>
            <person name="Shirouzu T."/>
            <person name="Yoshinaga Y."/>
            <person name="Martin F.M."/>
            <person name="Grigoriev I.V."/>
            <person name="Hibbett D.S."/>
        </authorList>
    </citation>
    <scope>NUCLEOTIDE SEQUENCE [LARGE SCALE GENOMIC DNA]</scope>
    <source>
        <strain evidence="1 2">HHB9708</strain>
    </source>
</reference>
<dbReference type="Gene3D" id="2.60.40.640">
    <property type="match status" value="1"/>
</dbReference>
<dbReference type="EMBL" id="KV419434">
    <property type="protein sequence ID" value="KZS88685.1"/>
    <property type="molecule type" value="Genomic_DNA"/>
</dbReference>
<evidence type="ECO:0000313" key="2">
    <source>
        <dbReference type="Proteomes" id="UP000076722"/>
    </source>
</evidence>
<sequence>MFHRNSPPPASSLHFTPGLRTPDGDIRGIVSINLHQASLRHVHQVKIEYYVTLKTLVSYKRGDPSMTSRYREVLYRREKTIWESPNPASPSSSSAEISIPFSFSFPSDRDLPPSFNFQETRITARVRHGVSLYEYRRGHSQSFVEGRSFRFLPLDNPPAMRIEQLPRRFYSLEKDLRHWFDWHGGRVEVKSCMPDLHAIPLLQSIPISVHIRCLSGNLPNASRSTFPRLPNHASDIHLKLQCIGKVRAGPHEEEFKINYHSISGFGDPHIRSNAEVTRPLWIPNSDGVSGRWSREAVFHTNIFLCAGITPSFRVKSGHLSITHQLKLKIPFSGLGNDFKMVIPVRVSSGVYQGIPPPYDLVREMLPPYNEEDDGVSSD</sequence>
<proteinExistence type="predicted"/>
<keyword evidence="2" id="KW-1185">Reference proteome</keyword>
<evidence type="ECO:0008006" key="3">
    <source>
        <dbReference type="Google" id="ProtNLM"/>
    </source>
</evidence>
<protein>
    <recommendedName>
        <fullName evidence="3">Arrestin-like N-terminal domain-containing protein</fullName>
    </recommendedName>
</protein>
<name>A0A164PFU3_9AGAM</name>
<evidence type="ECO:0000313" key="1">
    <source>
        <dbReference type="EMBL" id="KZS88685.1"/>
    </source>
</evidence>
<accession>A0A164PFU3</accession>
<dbReference type="Proteomes" id="UP000076722">
    <property type="component" value="Unassembled WGS sequence"/>
</dbReference>
<organism evidence="1 2">
    <name type="scientific">Sistotremastrum niveocremeum HHB9708</name>
    <dbReference type="NCBI Taxonomy" id="1314777"/>
    <lineage>
        <taxon>Eukaryota</taxon>
        <taxon>Fungi</taxon>
        <taxon>Dikarya</taxon>
        <taxon>Basidiomycota</taxon>
        <taxon>Agaricomycotina</taxon>
        <taxon>Agaricomycetes</taxon>
        <taxon>Sistotremastrales</taxon>
        <taxon>Sistotremastraceae</taxon>
        <taxon>Sertulicium</taxon>
        <taxon>Sertulicium niveocremeum</taxon>
    </lineage>
</organism>
<dbReference type="OrthoDB" id="2333384at2759"/>